<evidence type="ECO:0000313" key="3">
    <source>
        <dbReference type="EMBL" id="KAK6984360.1"/>
    </source>
</evidence>
<dbReference type="Proteomes" id="UP001362999">
    <property type="component" value="Unassembled WGS sequence"/>
</dbReference>
<proteinExistence type="predicted"/>
<organism evidence="3 4">
    <name type="scientific">Favolaschia claudopus</name>
    <dbReference type="NCBI Taxonomy" id="2862362"/>
    <lineage>
        <taxon>Eukaryota</taxon>
        <taxon>Fungi</taxon>
        <taxon>Dikarya</taxon>
        <taxon>Basidiomycota</taxon>
        <taxon>Agaricomycotina</taxon>
        <taxon>Agaricomycetes</taxon>
        <taxon>Agaricomycetidae</taxon>
        <taxon>Agaricales</taxon>
        <taxon>Marasmiineae</taxon>
        <taxon>Mycenaceae</taxon>
        <taxon>Favolaschia</taxon>
    </lineage>
</organism>
<reference evidence="3 4" key="1">
    <citation type="journal article" date="2024" name="J Genomics">
        <title>Draft genome sequencing and assembly of Favolaschia claudopus CIRM-BRFM 2984 isolated from oak limbs.</title>
        <authorList>
            <person name="Navarro D."/>
            <person name="Drula E."/>
            <person name="Chaduli D."/>
            <person name="Cazenave R."/>
            <person name="Ahrendt S."/>
            <person name="Wang J."/>
            <person name="Lipzen A."/>
            <person name="Daum C."/>
            <person name="Barry K."/>
            <person name="Grigoriev I.V."/>
            <person name="Favel A."/>
            <person name="Rosso M.N."/>
            <person name="Martin F."/>
        </authorList>
    </citation>
    <scope>NUCLEOTIDE SEQUENCE [LARGE SCALE GENOMIC DNA]</scope>
    <source>
        <strain evidence="3 4">CIRM-BRFM 2984</strain>
    </source>
</reference>
<feature type="region of interest" description="Disordered" evidence="1">
    <location>
        <begin position="108"/>
        <end position="139"/>
    </location>
</feature>
<feature type="compositionally biased region" description="Basic and acidic residues" evidence="1">
    <location>
        <begin position="122"/>
        <end position="139"/>
    </location>
</feature>
<feature type="signal peptide" evidence="2">
    <location>
        <begin position="1"/>
        <end position="20"/>
    </location>
</feature>
<evidence type="ECO:0000256" key="1">
    <source>
        <dbReference type="SAM" id="MobiDB-lite"/>
    </source>
</evidence>
<evidence type="ECO:0000313" key="4">
    <source>
        <dbReference type="Proteomes" id="UP001362999"/>
    </source>
</evidence>
<dbReference type="AlphaFoldDB" id="A0AAV9ZJI7"/>
<keyword evidence="2" id="KW-0732">Signal</keyword>
<comment type="caution">
    <text evidence="3">The sequence shown here is derived from an EMBL/GenBank/DDBJ whole genome shotgun (WGS) entry which is preliminary data.</text>
</comment>
<keyword evidence="4" id="KW-1185">Reference proteome</keyword>
<protein>
    <submittedName>
        <fullName evidence="3">Uncharacterized protein</fullName>
    </submittedName>
</protein>
<accession>A0AAV9ZJI7</accession>
<feature type="compositionally biased region" description="Low complexity" evidence="1">
    <location>
        <begin position="110"/>
        <end position="120"/>
    </location>
</feature>
<feature type="chain" id="PRO_5043620271" evidence="2">
    <location>
        <begin position="21"/>
        <end position="205"/>
    </location>
</feature>
<sequence length="205" mass="23172">MKAIDIVGLFLGLELQVVVAVKFYKSGVQRDAENKSTYPAREVVIIAGLNKAYEYTHRPELHDNRRGHPQESRTRHELTTSVHACCFCVRPSDEDRLPTGCRVLESQRASSGTLSNGESSSDADHQAVERRGRARQQRECDPLASLRRVKMKTGRVIRSKNAVGDQFSRVVAPVDDRRNLTRPTRQPCERASNPPRRHYKVLGDI</sequence>
<name>A0AAV9ZJI7_9AGAR</name>
<evidence type="ECO:0000256" key="2">
    <source>
        <dbReference type="SAM" id="SignalP"/>
    </source>
</evidence>
<dbReference type="EMBL" id="JAWWNJ010000138">
    <property type="protein sequence ID" value="KAK6984360.1"/>
    <property type="molecule type" value="Genomic_DNA"/>
</dbReference>
<gene>
    <name evidence="3" type="ORF">R3P38DRAFT_2806556</name>
</gene>